<evidence type="ECO:0000256" key="1">
    <source>
        <dbReference type="SAM" id="SignalP"/>
    </source>
</evidence>
<feature type="signal peptide" evidence="1">
    <location>
        <begin position="1"/>
        <end position="20"/>
    </location>
</feature>
<accession>A0A7Y9C5I7</accession>
<proteinExistence type="predicted"/>
<protein>
    <submittedName>
        <fullName evidence="2">Uncharacterized protein</fullName>
    </submittedName>
</protein>
<dbReference type="EMBL" id="JACBJI010000001">
    <property type="protein sequence ID" value="NYA69408.1"/>
    <property type="molecule type" value="Genomic_DNA"/>
</dbReference>
<reference evidence="2 3" key="1">
    <citation type="submission" date="2020-07" db="EMBL/GenBank/DDBJ databases">
        <authorList>
            <person name="Sun Q."/>
        </authorList>
    </citation>
    <scope>NUCLEOTIDE SEQUENCE [LARGE SCALE GENOMIC DNA]</scope>
    <source>
        <strain evidence="2 3">MAH-1</strain>
    </source>
</reference>
<feature type="chain" id="PRO_5030767042" evidence="1">
    <location>
        <begin position="21"/>
        <end position="171"/>
    </location>
</feature>
<name>A0A7Y9C5I7_9FLAO</name>
<gene>
    <name evidence="2" type="ORF">HZF10_00635</name>
</gene>
<evidence type="ECO:0000313" key="2">
    <source>
        <dbReference type="EMBL" id="NYA69408.1"/>
    </source>
</evidence>
<dbReference type="AlphaFoldDB" id="A0A7Y9C5I7"/>
<dbReference type="Proteomes" id="UP000535020">
    <property type="component" value="Unassembled WGS sequence"/>
</dbReference>
<keyword evidence="3" id="KW-1185">Reference proteome</keyword>
<dbReference type="InterPro" id="IPR045607">
    <property type="entry name" value="DUF6452"/>
</dbReference>
<comment type="caution">
    <text evidence="2">The sequence shown here is derived from an EMBL/GenBank/DDBJ whole genome shotgun (WGS) entry which is preliminary data.</text>
</comment>
<evidence type="ECO:0000313" key="3">
    <source>
        <dbReference type="Proteomes" id="UP000535020"/>
    </source>
</evidence>
<dbReference type="Pfam" id="PF20050">
    <property type="entry name" value="DUF6452"/>
    <property type="match status" value="1"/>
</dbReference>
<organism evidence="2 3">
    <name type="scientific">Flavobacterium agri</name>
    <dbReference type="NCBI Taxonomy" id="2743471"/>
    <lineage>
        <taxon>Bacteria</taxon>
        <taxon>Pseudomonadati</taxon>
        <taxon>Bacteroidota</taxon>
        <taxon>Flavobacteriia</taxon>
        <taxon>Flavobacteriales</taxon>
        <taxon>Flavobacteriaceae</taxon>
        <taxon>Flavobacterium</taxon>
    </lineage>
</organism>
<sequence>MKRIFCCCLVVLFAVFQVNCERDDVCGGSTPTTPRIVVEFYDYNNTTLAKNVTNMTLKSTETDSVLTYTATNKVFVPLKTFDTTTTYAFTINDDENPNTLTFTDSLMFNYATRDVYVSRACGYKTVFDLSQDIGIPAVILNNGNPGTWIRNIVIDTHTIEFEDETHIRIYF</sequence>
<keyword evidence="1" id="KW-0732">Signal</keyword>
<dbReference type="RefSeq" id="WP_176004226.1">
    <property type="nucleotide sequence ID" value="NZ_JABWMI010000001.1"/>
</dbReference>